<comment type="caution">
    <text evidence="7">The sequence shown here is derived from an EMBL/GenBank/DDBJ whole genome shotgun (WGS) entry which is preliminary data.</text>
</comment>
<name>A0A1S1YZA5_FLAPC</name>
<evidence type="ECO:0000256" key="1">
    <source>
        <dbReference type="ARBA" id="ARBA00001933"/>
    </source>
</evidence>
<gene>
    <name evidence="7" type="ORF">NH26_08230</name>
</gene>
<dbReference type="PANTHER" id="PTHR21152:SF40">
    <property type="entry name" value="ALANINE--GLYOXYLATE AMINOTRANSFERASE"/>
    <property type="match status" value="1"/>
</dbReference>
<evidence type="ECO:0000256" key="5">
    <source>
        <dbReference type="PIRSR" id="PIRSR000524-50"/>
    </source>
</evidence>
<evidence type="ECO:0000256" key="2">
    <source>
        <dbReference type="ARBA" id="ARBA00009236"/>
    </source>
</evidence>
<dbReference type="PANTHER" id="PTHR21152">
    <property type="entry name" value="AMINOTRANSFERASE CLASS V"/>
    <property type="match status" value="1"/>
</dbReference>
<feature type="domain" description="Aminotransferase class V" evidence="6">
    <location>
        <begin position="11"/>
        <end position="316"/>
    </location>
</feature>
<reference evidence="7 8" key="1">
    <citation type="journal article" date="2012" name="Int. J. Syst. Evol. Microbiol.">
        <title>Flammeovirga pacifica sp. nov., isolated from deep-sea sediment.</title>
        <authorList>
            <person name="Xu H."/>
            <person name="Fu Y."/>
            <person name="Yang N."/>
            <person name="Ding Z."/>
            <person name="Lai Q."/>
            <person name="Zeng R."/>
        </authorList>
    </citation>
    <scope>NUCLEOTIDE SEQUENCE [LARGE SCALE GENOMIC DNA]</scope>
    <source>
        <strain evidence="8">DSM 24597 / LMG 26175 / WPAGA1</strain>
    </source>
</reference>
<dbReference type="InterPro" id="IPR000192">
    <property type="entry name" value="Aminotrans_V_dom"/>
</dbReference>
<dbReference type="SUPFAM" id="SSF53383">
    <property type="entry name" value="PLP-dependent transferases"/>
    <property type="match status" value="1"/>
</dbReference>
<dbReference type="GO" id="GO:0008453">
    <property type="term" value="F:alanine-glyoxylate transaminase activity"/>
    <property type="evidence" value="ECO:0007669"/>
    <property type="project" value="TreeGrafter"/>
</dbReference>
<dbReference type="Gene3D" id="3.90.1150.10">
    <property type="entry name" value="Aspartate Aminotransferase, domain 1"/>
    <property type="match status" value="1"/>
</dbReference>
<dbReference type="Proteomes" id="UP000179797">
    <property type="component" value="Unassembled WGS sequence"/>
</dbReference>
<evidence type="ECO:0000259" key="6">
    <source>
        <dbReference type="Pfam" id="PF00266"/>
    </source>
</evidence>
<dbReference type="PIRSF" id="PIRSF000524">
    <property type="entry name" value="SPT"/>
    <property type="match status" value="1"/>
</dbReference>
<accession>A0A1S1YZA5</accession>
<dbReference type="Pfam" id="PF00266">
    <property type="entry name" value="Aminotran_5"/>
    <property type="match status" value="1"/>
</dbReference>
<dbReference type="GO" id="GO:0004760">
    <property type="term" value="F:L-serine-pyruvate transaminase activity"/>
    <property type="evidence" value="ECO:0007669"/>
    <property type="project" value="TreeGrafter"/>
</dbReference>
<dbReference type="InterPro" id="IPR024169">
    <property type="entry name" value="SP_NH2Trfase/AEP_transaminase"/>
</dbReference>
<sequence>MISFYPGPSKIAPDLDKYMQEAYDEGILSCNHRSPSFMQLMEECLLTIRKKLDLPKNYEVFFVSSATECWEITAQSYHGKKFMHIYNGAFGEKWSKYNQVNDPITYEFPLHKNISLHQLSQLGAADADILCLTACETSNTTFIHPKTFQKIKKRFPNPLIFIDATSSMSGLRMDWKSGDLWYASVQKCFGLPSGLGVMICSPKALSKINKKDTHYNNLWSIYKNQQKRQTTHTPNILGIYLLNKVLQHRPDITTIDITLKKRMKETEKFFKKLGYEFLVPVSRLRSPTVLGIKTSKEKVQLLKKLAKEHQITLGNGYGAWKETSFRIANFPAHTDNDYDKIKDFFKKIEKV</sequence>
<dbReference type="EMBL" id="JRYR02000001">
    <property type="protein sequence ID" value="OHX66339.1"/>
    <property type="molecule type" value="Genomic_DNA"/>
</dbReference>
<proteinExistence type="inferred from homology"/>
<dbReference type="AlphaFoldDB" id="A0A1S1YZA5"/>
<keyword evidence="8" id="KW-1185">Reference proteome</keyword>
<protein>
    <recommendedName>
        <fullName evidence="6">Aminotransferase class V domain-containing protein</fullName>
    </recommendedName>
</protein>
<dbReference type="InterPro" id="IPR015422">
    <property type="entry name" value="PyrdxlP-dep_Trfase_small"/>
</dbReference>
<dbReference type="STRING" id="915059.NH26_08230"/>
<evidence type="ECO:0000256" key="4">
    <source>
        <dbReference type="PIRSR" id="PIRSR000524-1"/>
    </source>
</evidence>
<dbReference type="InterPro" id="IPR015424">
    <property type="entry name" value="PyrdxlP-dep_Trfase"/>
</dbReference>
<comment type="similarity">
    <text evidence="2">Belongs to the class-V pyridoxal-phosphate-dependent aminotransferase family.</text>
</comment>
<dbReference type="RefSeq" id="WP_044224887.1">
    <property type="nucleotide sequence ID" value="NZ_JRYR02000001.1"/>
</dbReference>
<dbReference type="OrthoDB" id="975012at2"/>
<comment type="cofactor">
    <cofactor evidence="1 5">
        <name>pyridoxal 5'-phosphate</name>
        <dbReference type="ChEBI" id="CHEBI:597326"/>
    </cofactor>
</comment>
<feature type="binding site" evidence="4">
    <location>
        <position position="326"/>
    </location>
    <ligand>
        <name>substrate</name>
    </ligand>
</feature>
<feature type="modified residue" description="N6-(pyridoxal phosphate)lysine" evidence="5">
    <location>
        <position position="187"/>
    </location>
</feature>
<organism evidence="7 8">
    <name type="scientific">Flammeovirga pacifica</name>
    <dbReference type="NCBI Taxonomy" id="915059"/>
    <lineage>
        <taxon>Bacteria</taxon>
        <taxon>Pseudomonadati</taxon>
        <taxon>Bacteroidota</taxon>
        <taxon>Cytophagia</taxon>
        <taxon>Cytophagales</taxon>
        <taxon>Flammeovirgaceae</taxon>
        <taxon>Flammeovirga</taxon>
    </lineage>
</organism>
<evidence type="ECO:0000256" key="3">
    <source>
        <dbReference type="ARBA" id="ARBA00022898"/>
    </source>
</evidence>
<dbReference type="InterPro" id="IPR015421">
    <property type="entry name" value="PyrdxlP-dep_Trfase_major"/>
</dbReference>
<dbReference type="GO" id="GO:0019265">
    <property type="term" value="P:glycine biosynthetic process, by transamination of glyoxylate"/>
    <property type="evidence" value="ECO:0007669"/>
    <property type="project" value="TreeGrafter"/>
</dbReference>
<evidence type="ECO:0000313" key="8">
    <source>
        <dbReference type="Proteomes" id="UP000179797"/>
    </source>
</evidence>
<dbReference type="Gene3D" id="3.40.640.10">
    <property type="entry name" value="Type I PLP-dependent aspartate aminotransferase-like (Major domain)"/>
    <property type="match status" value="1"/>
</dbReference>
<keyword evidence="3 5" id="KW-0663">Pyridoxal phosphate</keyword>
<evidence type="ECO:0000313" key="7">
    <source>
        <dbReference type="EMBL" id="OHX66339.1"/>
    </source>
</evidence>